<evidence type="ECO:0000313" key="3">
    <source>
        <dbReference type="Proteomes" id="UP001159363"/>
    </source>
</evidence>
<organism evidence="2 3">
    <name type="scientific">Dryococelus australis</name>
    <dbReference type="NCBI Taxonomy" id="614101"/>
    <lineage>
        <taxon>Eukaryota</taxon>
        <taxon>Metazoa</taxon>
        <taxon>Ecdysozoa</taxon>
        <taxon>Arthropoda</taxon>
        <taxon>Hexapoda</taxon>
        <taxon>Insecta</taxon>
        <taxon>Pterygota</taxon>
        <taxon>Neoptera</taxon>
        <taxon>Polyneoptera</taxon>
        <taxon>Phasmatodea</taxon>
        <taxon>Verophasmatodea</taxon>
        <taxon>Anareolatae</taxon>
        <taxon>Phasmatidae</taxon>
        <taxon>Eurycanthinae</taxon>
        <taxon>Dryococelus</taxon>
    </lineage>
</organism>
<comment type="caution">
    <text evidence="2">The sequence shown here is derived from an EMBL/GenBank/DDBJ whole genome shotgun (WGS) entry which is preliminary data.</text>
</comment>
<accession>A0ABQ9IJ94</accession>
<proteinExistence type="predicted"/>
<name>A0ABQ9IJ94_9NEOP</name>
<keyword evidence="3" id="KW-1185">Reference proteome</keyword>
<protein>
    <submittedName>
        <fullName evidence="2">Uncharacterized protein</fullName>
    </submittedName>
</protein>
<evidence type="ECO:0000256" key="1">
    <source>
        <dbReference type="SAM" id="MobiDB-lite"/>
    </source>
</evidence>
<dbReference type="EMBL" id="JARBHB010000001">
    <property type="protein sequence ID" value="KAJ8896780.1"/>
    <property type="molecule type" value="Genomic_DNA"/>
</dbReference>
<gene>
    <name evidence="2" type="ORF">PR048_002125</name>
</gene>
<sequence length="392" mass="42844">MMDHGLRRVCGSLVWGVWRKVYCVEEGVRSCGGLGVAGMKMRGKREIPEKTRRPAPSSGTIPTCENQGVVRRGIEPSSPQPFGLSGPLFWGTTPAKQQCCDEDTVSLLASHQGEPGSILGRATPASGNRDGRCRWSAGFLGNPPFPPSFHSGAFPYSLQSPTSALKTSLLRASQISSLTHSLDETSDPARLRPGTIEFFLPTAARRAVCSSCTAFSLAILLPRHRPILRLLPLPCLGQRLRARGSNMAVAPPCCRVRHLVGQDAISAILCVCHQGVLVSAHRHLWFLRRPPRVLVCPTSCLQHSSFVHRLTGSTCASAAAMGAGSNRWTWWSSTQRLRPLGYRGMHPIWLNRSEFLSNSYHSRRPYWQPVPKSAFAQSGWQFAGFANATRGA</sequence>
<reference evidence="2 3" key="1">
    <citation type="submission" date="2023-02" db="EMBL/GenBank/DDBJ databases">
        <title>LHISI_Scaffold_Assembly.</title>
        <authorList>
            <person name="Stuart O.P."/>
            <person name="Cleave R."/>
            <person name="Magrath M.J.L."/>
            <person name="Mikheyev A.S."/>
        </authorList>
    </citation>
    <scope>NUCLEOTIDE SEQUENCE [LARGE SCALE GENOMIC DNA]</scope>
    <source>
        <strain evidence="2">Daus_M_001</strain>
        <tissue evidence="2">Leg muscle</tissue>
    </source>
</reference>
<dbReference type="Proteomes" id="UP001159363">
    <property type="component" value="Chromosome 1"/>
</dbReference>
<evidence type="ECO:0000313" key="2">
    <source>
        <dbReference type="EMBL" id="KAJ8896780.1"/>
    </source>
</evidence>
<feature type="region of interest" description="Disordered" evidence="1">
    <location>
        <begin position="42"/>
        <end position="65"/>
    </location>
</feature>